<dbReference type="AlphaFoldDB" id="A0A9P4UY66"/>
<accession>A0A9P4UY66</accession>
<feature type="region of interest" description="Disordered" evidence="1">
    <location>
        <begin position="260"/>
        <end position="292"/>
    </location>
</feature>
<dbReference type="Proteomes" id="UP000799444">
    <property type="component" value="Unassembled WGS sequence"/>
</dbReference>
<evidence type="ECO:0000313" key="3">
    <source>
        <dbReference type="EMBL" id="KAF2731069.1"/>
    </source>
</evidence>
<evidence type="ECO:0000256" key="1">
    <source>
        <dbReference type="SAM" id="MobiDB-lite"/>
    </source>
</evidence>
<feature type="compositionally biased region" description="Polar residues" evidence="1">
    <location>
        <begin position="281"/>
        <end position="292"/>
    </location>
</feature>
<name>A0A9P4UY66_9PLEO</name>
<feature type="chain" id="PRO_5040306257" evidence="2">
    <location>
        <begin position="20"/>
        <end position="459"/>
    </location>
</feature>
<feature type="signal peptide" evidence="2">
    <location>
        <begin position="1"/>
        <end position="19"/>
    </location>
</feature>
<sequence>MRPHLYCIFAVFTAALTSATLHTAKHNDIAPRLSLGALCGDTNGDCNKNGCKGINFPGQGDGICTAGDYRGCPCNNICGRSGKCDKHSCKGVNDPTGDGPGRCTAGDFVGCECESVCGPEPGPCDHHDCQGVNMPGGQDGFCTAGKFNGCMCKSICGDKQGSCGKNGCNGRDGICQGGNARGCPCGDYCGNLKPGRCDKKGCAGVRVPEWNIGVCTEEFKGCEVLLRVMFRIIVCWFTVSCRTSKISAGNVGGGRNAALLNQERSGPRRSSRVSVLPAGRKTSSPTQLRANKSPSYQKIPTIKMSLKHRICTCESDRKDREMLALAQDDARVPDINRSTANRQLGISSKVLTRMRAMQSQWNVARKYFGKSLIVRCAAIDVAEKRYRISTTRPQYETPVLEEDMAELGRSDREAVVQETCFKLIRNEQPEGMYKAIKQCETAQRLCQQQSMFYVACVYA</sequence>
<keyword evidence="4" id="KW-1185">Reference proteome</keyword>
<organism evidence="3 4">
    <name type="scientific">Polyplosphaeria fusca</name>
    <dbReference type="NCBI Taxonomy" id="682080"/>
    <lineage>
        <taxon>Eukaryota</taxon>
        <taxon>Fungi</taxon>
        <taxon>Dikarya</taxon>
        <taxon>Ascomycota</taxon>
        <taxon>Pezizomycotina</taxon>
        <taxon>Dothideomycetes</taxon>
        <taxon>Pleosporomycetidae</taxon>
        <taxon>Pleosporales</taxon>
        <taxon>Tetraplosphaeriaceae</taxon>
        <taxon>Polyplosphaeria</taxon>
    </lineage>
</organism>
<gene>
    <name evidence="3" type="ORF">EJ04DRAFT_526435</name>
</gene>
<keyword evidence="2" id="KW-0732">Signal</keyword>
<reference evidence="3" key="1">
    <citation type="journal article" date="2020" name="Stud. Mycol.">
        <title>101 Dothideomycetes genomes: a test case for predicting lifestyles and emergence of pathogens.</title>
        <authorList>
            <person name="Haridas S."/>
            <person name="Albert R."/>
            <person name="Binder M."/>
            <person name="Bloem J."/>
            <person name="Labutti K."/>
            <person name="Salamov A."/>
            <person name="Andreopoulos B."/>
            <person name="Baker S."/>
            <person name="Barry K."/>
            <person name="Bills G."/>
            <person name="Bluhm B."/>
            <person name="Cannon C."/>
            <person name="Castanera R."/>
            <person name="Culley D."/>
            <person name="Daum C."/>
            <person name="Ezra D."/>
            <person name="Gonzalez J."/>
            <person name="Henrissat B."/>
            <person name="Kuo A."/>
            <person name="Liang C."/>
            <person name="Lipzen A."/>
            <person name="Lutzoni F."/>
            <person name="Magnuson J."/>
            <person name="Mondo S."/>
            <person name="Nolan M."/>
            <person name="Ohm R."/>
            <person name="Pangilinan J."/>
            <person name="Park H.-J."/>
            <person name="Ramirez L."/>
            <person name="Alfaro M."/>
            <person name="Sun H."/>
            <person name="Tritt A."/>
            <person name="Yoshinaga Y."/>
            <person name="Zwiers L.-H."/>
            <person name="Turgeon B."/>
            <person name="Goodwin S."/>
            <person name="Spatafora J."/>
            <person name="Crous P."/>
            <person name="Grigoriev I."/>
        </authorList>
    </citation>
    <scope>NUCLEOTIDE SEQUENCE</scope>
    <source>
        <strain evidence="3">CBS 125425</strain>
    </source>
</reference>
<dbReference type="OrthoDB" id="2956254at2759"/>
<proteinExistence type="predicted"/>
<comment type="caution">
    <text evidence="3">The sequence shown here is derived from an EMBL/GenBank/DDBJ whole genome shotgun (WGS) entry which is preliminary data.</text>
</comment>
<evidence type="ECO:0000313" key="4">
    <source>
        <dbReference type="Proteomes" id="UP000799444"/>
    </source>
</evidence>
<dbReference type="EMBL" id="ML996203">
    <property type="protein sequence ID" value="KAF2731069.1"/>
    <property type="molecule type" value="Genomic_DNA"/>
</dbReference>
<evidence type="ECO:0000256" key="2">
    <source>
        <dbReference type="SAM" id="SignalP"/>
    </source>
</evidence>
<protein>
    <submittedName>
        <fullName evidence="3">Uncharacterized protein</fullName>
    </submittedName>
</protein>